<evidence type="ECO:0000259" key="8">
    <source>
        <dbReference type="PROSITE" id="PS50109"/>
    </source>
</evidence>
<organism evidence="10 11">
    <name type="scientific">Gloeothece verrucosa (strain PCC 7822)</name>
    <name type="common">Cyanothece sp. (strain PCC 7822)</name>
    <dbReference type="NCBI Taxonomy" id="497965"/>
    <lineage>
        <taxon>Bacteria</taxon>
        <taxon>Bacillati</taxon>
        <taxon>Cyanobacteriota</taxon>
        <taxon>Cyanophyceae</taxon>
        <taxon>Oscillatoriophycideae</taxon>
        <taxon>Chroococcales</taxon>
        <taxon>Aphanothecaceae</taxon>
        <taxon>Gloeothece</taxon>
        <taxon>Gloeothece verrucosa</taxon>
    </lineage>
</organism>
<feature type="modified residue" description="4-aspartylphosphate" evidence="6">
    <location>
        <position position="56"/>
    </location>
</feature>
<evidence type="ECO:0000256" key="7">
    <source>
        <dbReference type="SAM" id="Coils"/>
    </source>
</evidence>
<dbReference type="Pfam" id="PF00072">
    <property type="entry name" value="Response_reg"/>
    <property type="match status" value="1"/>
</dbReference>
<dbReference type="InterPro" id="IPR001789">
    <property type="entry name" value="Sig_transdc_resp-reg_receiver"/>
</dbReference>
<dbReference type="InterPro" id="IPR003661">
    <property type="entry name" value="HisK_dim/P_dom"/>
</dbReference>
<evidence type="ECO:0000259" key="9">
    <source>
        <dbReference type="PROSITE" id="PS50110"/>
    </source>
</evidence>
<dbReference type="PROSITE" id="PS50110">
    <property type="entry name" value="RESPONSE_REGULATORY"/>
    <property type="match status" value="1"/>
</dbReference>
<dbReference type="SMART" id="SM00448">
    <property type="entry name" value="REC"/>
    <property type="match status" value="1"/>
</dbReference>
<dbReference type="InterPro" id="IPR003594">
    <property type="entry name" value="HATPase_dom"/>
</dbReference>
<dbReference type="CDD" id="cd00075">
    <property type="entry name" value="HATPase"/>
    <property type="match status" value="1"/>
</dbReference>
<dbReference type="EC" id="2.7.13.3" evidence="2"/>
<keyword evidence="11" id="KW-1185">Reference proteome</keyword>
<protein>
    <recommendedName>
        <fullName evidence="2">histidine kinase</fullName>
        <ecNumber evidence="2">2.7.13.3</ecNumber>
    </recommendedName>
</protein>
<dbReference type="CDD" id="cd00082">
    <property type="entry name" value="HisKA"/>
    <property type="match status" value="1"/>
</dbReference>
<keyword evidence="4 10" id="KW-0808">Transferase</keyword>
<evidence type="ECO:0000256" key="3">
    <source>
        <dbReference type="ARBA" id="ARBA00022553"/>
    </source>
</evidence>
<dbReference type="RefSeq" id="WP_013334667.1">
    <property type="nucleotide sequence ID" value="NC_014533.1"/>
</dbReference>
<keyword evidence="7" id="KW-0175">Coiled coil</keyword>
<keyword evidence="3 6" id="KW-0597">Phosphoprotein</keyword>
<evidence type="ECO:0000256" key="1">
    <source>
        <dbReference type="ARBA" id="ARBA00000085"/>
    </source>
</evidence>
<evidence type="ECO:0000313" key="10">
    <source>
        <dbReference type="EMBL" id="ADN17917.1"/>
    </source>
</evidence>
<name>E0ULT7_GLOV7</name>
<evidence type="ECO:0000256" key="2">
    <source>
        <dbReference type="ARBA" id="ARBA00012438"/>
    </source>
</evidence>
<dbReference type="EMBL" id="CP002199">
    <property type="protein sequence ID" value="ADN17917.1"/>
    <property type="molecule type" value="Genomic_DNA"/>
</dbReference>
<dbReference type="Gene3D" id="1.10.287.130">
    <property type="match status" value="1"/>
</dbReference>
<comment type="catalytic activity">
    <reaction evidence="1">
        <text>ATP + protein L-histidine = ADP + protein N-phospho-L-histidine.</text>
        <dbReference type="EC" id="2.7.13.3"/>
    </reaction>
</comment>
<dbReference type="Gene3D" id="3.40.50.2300">
    <property type="match status" value="1"/>
</dbReference>
<dbReference type="Proteomes" id="UP000008206">
    <property type="component" value="Plasmid Cy782201"/>
</dbReference>
<dbReference type="Gene3D" id="3.30.565.10">
    <property type="entry name" value="Histidine kinase-like ATPase, C-terminal domain"/>
    <property type="match status" value="1"/>
</dbReference>
<dbReference type="OrthoDB" id="418136at2"/>
<dbReference type="HOGENOM" id="CLU_000445_114_72_3"/>
<dbReference type="InterPro" id="IPR036097">
    <property type="entry name" value="HisK_dim/P_sf"/>
</dbReference>
<evidence type="ECO:0000256" key="5">
    <source>
        <dbReference type="ARBA" id="ARBA00023012"/>
    </source>
</evidence>
<dbReference type="AlphaFoldDB" id="E0ULT7"/>
<dbReference type="GO" id="GO:0000155">
    <property type="term" value="F:phosphorelay sensor kinase activity"/>
    <property type="evidence" value="ECO:0007669"/>
    <property type="project" value="InterPro"/>
</dbReference>
<dbReference type="SMART" id="SM00387">
    <property type="entry name" value="HATPase_c"/>
    <property type="match status" value="1"/>
</dbReference>
<dbReference type="SUPFAM" id="SSF47384">
    <property type="entry name" value="Homodimeric domain of signal transducing histidine kinase"/>
    <property type="match status" value="1"/>
</dbReference>
<reference evidence="11" key="1">
    <citation type="journal article" date="2011" name="MBio">
        <title>Novel metabolic attributes of the genus Cyanothece, comprising a group of unicellular nitrogen-fixing Cyanobacteria.</title>
        <authorList>
            <person name="Bandyopadhyay A."/>
            <person name="Elvitigala T."/>
            <person name="Welsh E."/>
            <person name="Stockel J."/>
            <person name="Liberton M."/>
            <person name="Min H."/>
            <person name="Sherman L.A."/>
            <person name="Pakrasi H.B."/>
        </authorList>
    </citation>
    <scope>NUCLEOTIDE SEQUENCE [LARGE SCALE GENOMIC DNA]</scope>
    <source>
        <strain evidence="11">PCC 7822</strain>
        <plasmid evidence="11">Cy782201</plasmid>
    </source>
</reference>
<dbReference type="InterPro" id="IPR011006">
    <property type="entry name" value="CheY-like_superfamily"/>
</dbReference>
<dbReference type="InterPro" id="IPR036890">
    <property type="entry name" value="HATPase_C_sf"/>
</dbReference>
<keyword evidence="4 10" id="KW-0418">Kinase</keyword>
<feature type="coiled-coil region" evidence="7">
    <location>
        <begin position="129"/>
        <end position="156"/>
    </location>
</feature>
<evidence type="ECO:0000256" key="4">
    <source>
        <dbReference type="ARBA" id="ARBA00022777"/>
    </source>
</evidence>
<evidence type="ECO:0000313" key="11">
    <source>
        <dbReference type="Proteomes" id="UP000008206"/>
    </source>
</evidence>
<dbReference type="SUPFAM" id="SSF55874">
    <property type="entry name" value="ATPase domain of HSP90 chaperone/DNA topoisomerase II/histidine kinase"/>
    <property type="match status" value="1"/>
</dbReference>
<dbReference type="InterPro" id="IPR004358">
    <property type="entry name" value="Sig_transdc_His_kin-like_C"/>
</dbReference>
<evidence type="ECO:0000256" key="6">
    <source>
        <dbReference type="PROSITE-ProRule" id="PRU00169"/>
    </source>
</evidence>
<keyword evidence="10" id="KW-0614">Plasmid</keyword>
<feature type="domain" description="Response regulatory" evidence="9">
    <location>
        <begin position="7"/>
        <end position="123"/>
    </location>
</feature>
<feature type="domain" description="Histidine kinase" evidence="8">
    <location>
        <begin position="166"/>
        <end position="393"/>
    </location>
</feature>
<dbReference type="InterPro" id="IPR005467">
    <property type="entry name" value="His_kinase_dom"/>
</dbReference>
<proteinExistence type="predicted"/>
<dbReference type="PROSITE" id="PS50109">
    <property type="entry name" value="HIS_KIN"/>
    <property type="match status" value="1"/>
</dbReference>
<accession>E0ULT7</accession>
<dbReference type="PRINTS" id="PR00344">
    <property type="entry name" value="BCTRLSENSOR"/>
</dbReference>
<dbReference type="KEGG" id="cyj:Cyan7822_6075"/>
<sequence length="395" mass="44085">MPKIEFDILIIDDEVENLRLLALILGEAGYQVRSAINGRAALGVIKNQIPDLILLDVKMPVMDGFELCQTLKAASDWCDIPIVFLSAAEGVSDKVKAFELGGVDYITKPYHAAEVIARVHIHLSLHQLKEELSKRNEFLRRQNDGLAAQIKATQEAQNAMRFVLHTVSHDLKNPLLGWGLTLSTILGQQKGEICQIERRVLSTMLSSCSSQERLIDSLVGAQREKEGVDGLVLNLTTVQLEEIVSEVLLEWRLVLEKNAVTVNHELFIESCPVLKADVVQLRRVYFNLIGNALKYNEPGIILTLKALLVMREEREWLQCWVIDNGVGIPRMFKKNLFKPYSSSGQGVKSAGFGHSFGLGLYICQKIIEAHGGIIGLEETEKGAAFWFDLPLSNYP</sequence>
<dbReference type="SUPFAM" id="SSF52172">
    <property type="entry name" value="CheY-like"/>
    <property type="match status" value="1"/>
</dbReference>
<dbReference type="CDD" id="cd19920">
    <property type="entry name" value="REC_PA4781-like"/>
    <property type="match status" value="1"/>
</dbReference>
<dbReference type="PANTHER" id="PTHR43547:SF2">
    <property type="entry name" value="HYBRID SIGNAL TRANSDUCTION HISTIDINE KINASE C"/>
    <property type="match status" value="1"/>
</dbReference>
<keyword evidence="5" id="KW-0902">Two-component regulatory system</keyword>
<dbReference type="PANTHER" id="PTHR43547">
    <property type="entry name" value="TWO-COMPONENT HISTIDINE KINASE"/>
    <property type="match status" value="1"/>
</dbReference>
<dbReference type="Pfam" id="PF02518">
    <property type="entry name" value="HATPase_c"/>
    <property type="match status" value="1"/>
</dbReference>
<gene>
    <name evidence="10" type="ordered locus">Cyan7822_6075</name>
</gene>
<geneLocation type="plasmid" evidence="10 11">
    <name>Cy782201</name>
</geneLocation>